<dbReference type="GO" id="GO:0005576">
    <property type="term" value="C:extracellular region"/>
    <property type="evidence" value="ECO:0007669"/>
    <property type="project" value="UniProtKB-SubCell"/>
</dbReference>
<dbReference type="GO" id="GO:0005509">
    <property type="term" value="F:calcium ion binding"/>
    <property type="evidence" value="ECO:0007669"/>
    <property type="project" value="InterPro"/>
</dbReference>
<dbReference type="InterPro" id="IPR018511">
    <property type="entry name" value="Hemolysin-typ_Ca-bd_CS"/>
</dbReference>
<evidence type="ECO:0000256" key="2">
    <source>
        <dbReference type="ARBA" id="ARBA00004613"/>
    </source>
</evidence>
<dbReference type="PANTHER" id="PTHR38340">
    <property type="entry name" value="S-LAYER PROTEIN"/>
    <property type="match status" value="1"/>
</dbReference>
<dbReference type="InterPro" id="IPR001343">
    <property type="entry name" value="Hemolysn_Ca-bd"/>
</dbReference>
<sequence>MSVIVGTPDSDELRGTRNDDDLSGLEGNDTLIGGKGADTLRGGDGDDRLYIDADDLLISGGAGIDTVVVQGTVGITLNLAATEIERAYGSAGDDVLTASGATESVLIEGRGGNDTITGSDFNDTLRGGDGNDLLQGGAGDDTLVGGPGFDTLLGGDGDDRLYIDGYSDWGDGGDGYDTVVVQEDNPASINLELWNVERVYGGGGDDVFDGDRRTVAVEINAGAGNDWLTGGSANDTLRGGAGNDSFEGGTGADVIVGGDGIDMVYFSRSVEAVTVNLASGVGSGGAAEGDRLSGIENIYGSYYGDTLIGNTAANQLQGWEGNDTLSGGNGDDTLVGGNGNDLLIGGAGADAFRFYRYDKGSDTIQDFESGVDRIEIYGWSYGNLPDGTLNADLFALDAPVDANDRFIFNTTTGVLSFDADGTGSGAAIAIATLNVRTLSASDIVSVPYGS</sequence>
<comment type="subcellular location">
    <subcellularLocation>
        <location evidence="1">Membrane</location>
    </subcellularLocation>
    <subcellularLocation>
        <location evidence="2">Secreted</location>
    </subcellularLocation>
</comment>
<protein>
    <submittedName>
        <fullName evidence="9">Hemolysin type calcium-binding protein</fullName>
    </submittedName>
</protein>
<dbReference type="EMBL" id="VITF01000001">
    <property type="protein sequence ID" value="TWA74753.1"/>
    <property type="molecule type" value="Genomic_DNA"/>
</dbReference>
<keyword evidence="6" id="KW-0843">Virulence</keyword>
<dbReference type="GO" id="GO:0090729">
    <property type="term" value="F:toxin activity"/>
    <property type="evidence" value="ECO:0007669"/>
    <property type="project" value="UniProtKB-KW"/>
</dbReference>
<dbReference type="InterPro" id="IPR050557">
    <property type="entry name" value="RTX_toxin/Mannuronan_C5-epim"/>
</dbReference>
<gene>
    <name evidence="9" type="ORF">FBZ82_101770</name>
</gene>
<dbReference type="Gene3D" id="2.150.10.10">
    <property type="entry name" value="Serralysin-like metalloprotease, C-terminal"/>
    <property type="match status" value="3"/>
</dbReference>
<dbReference type="GO" id="GO:0016020">
    <property type="term" value="C:membrane"/>
    <property type="evidence" value="ECO:0007669"/>
    <property type="project" value="UniProtKB-SubCell"/>
</dbReference>
<proteinExistence type="predicted"/>
<feature type="compositionally biased region" description="Basic and acidic residues" evidence="8">
    <location>
        <begin position="11"/>
        <end position="20"/>
    </location>
</feature>
<dbReference type="Proteomes" id="UP000316083">
    <property type="component" value="Unassembled WGS sequence"/>
</dbReference>
<evidence type="ECO:0000256" key="3">
    <source>
        <dbReference type="ARBA" id="ARBA00022525"/>
    </source>
</evidence>
<accession>A0A560BQ55</accession>
<dbReference type="PRINTS" id="PR01488">
    <property type="entry name" value="RTXTOXINA"/>
</dbReference>
<evidence type="ECO:0000256" key="8">
    <source>
        <dbReference type="SAM" id="MobiDB-lite"/>
    </source>
</evidence>
<keyword evidence="3" id="KW-0964">Secreted</keyword>
<evidence type="ECO:0000256" key="5">
    <source>
        <dbReference type="ARBA" id="ARBA00022737"/>
    </source>
</evidence>
<dbReference type="Pfam" id="PF00353">
    <property type="entry name" value="HemolysinCabind"/>
    <property type="match status" value="6"/>
</dbReference>
<evidence type="ECO:0000313" key="10">
    <source>
        <dbReference type="Proteomes" id="UP000316083"/>
    </source>
</evidence>
<dbReference type="SUPFAM" id="SSF51120">
    <property type="entry name" value="beta-Roll"/>
    <property type="match status" value="4"/>
</dbReference>
<evidence type="ECO:0000256" key="7">
    <source>
        <dbReference type="ARBA" id="ARBA00023136"/>
    </source>
</evidence>
<keyword evidence="7" id="KW-0472">Membrane</keyword>
<dbReference type="InterPro" id="IPR003995">
    <property type="entry name" value="RTX_toxin_determinant-A"/>
</dbReference>
<evidence type="ECO:0000313" key="9">
    <source>
        <dbReference type="EMBL" id="TWA74753.1"/>
    </source>
</evidence>
<dbReference type="PRINTS" id="PR00313">
    <property type="entry name" value="CABNDNGRPT"/>
</dbReference>
<name>A0A560BQ55_AZOBR</name>
<feature type="region of interest" description="Disordered" evidence="8">
    <location>
        <begin position="1"/>
        <end position="28"/>
    </location>
</feature>
<dbReference type="RefSeq" id="WP_186464727.1">
    <property type="nucleotide sequence ID" value="NZ_VITF01000001.1"/>
</dbReference>
<comment type="caution">
    <text evidence="9">The sequence shown here is derived from an EMBL/GenBank/DDBJ whole genome shotgun (WGS) entry which is preliminary data.</text>
</comment>
<keyword evidence="5" id="KW-0677">Repeat</keyword>
<organism evidence="9 10">
    <name type="scientific">Azospirillum brasilense</name>
    <dbReference type="NCBI Taxonomy" id="192"/>
    <lineage>
        <taxon>Bacteria</taxon>
        <taxon>Pseudomonadati</taxon>
        <taxon>Pseudomonadota</taxon>
        <taxon>Alphaproteobacteria</taxon>
        <taxon>Rhodospirillales</taxon>
        <taxon>Azospirillaceae</taxon>
        <taxon>Azospirillum</taxon>
    </lineage>
</organism>
<keyword evidence="4" id="KW-0800">Toxin</keyword>
<dbReference type="InterPro" id="IPR011049">
    <property type="entry name" value="Serralysin-like_metalloprot_C"/>
</dbReference>
<evidence type="ECO:0000256" key="1">
    <source>
        <dbReference type="ARBA" id="ARBA00004370"/>
    </source>
</evidence>
<dbReference type="PANTHER" id="PTHR38340:SF1">
    <property type="entry name" value="S-LAYER PROTEIN"/>
    <property type="match status" value="1"/>
</dbReference>
<dbReference type="AlphaFoldDB" id="A0A560BQ55"/>
<reference evidence="9 10" key="1">
    <citation type="submission" date="2019-06" db="EMBL/GenBank/DDBJ databases">
        <title>Genomic Encyclopedia of Type Strains, Phase IV (KMG-V): Genome sequencing to study the core and pangenomes of soil and plant-associated prokaryotes.</title>
        <authorList>
            <person name="Whitman W."/>
        </authorList>
    </citation>
    <scope>NUCLEOTIDE SEQUENCE [LARGE SCALE GENOMIC DNA]</scope>
    <source>
        <strain evidence="9 10">BR 11796</strain>
    </source>
</reference>
<dbReference type="PROSITE" id="PS00330">
    <property type="entry name" value="HEMOLYSIN_CALCIUM"/>
    <property type="match status" value="5"/>
</dbReference>
<evidence type="ECO:0000256" key="6">
    <source>
        <dbReference type="ARBA" id="ARBA00023026"/>
    </source>
</evidence>
<evidence type="ECO:0000256" key="4">
    <source>
        <dbReference type="ARBA" id="ARBA00022656"/>
    </source>
</evidence>